<dbReference type="PROSITE" id="PS00134">
    <property type="entry name" value="TRYPSIN_HIS"/>
    <property type="match status" value="1"/>
</dbReference>
<organism evidence="3">
    <name type="scientific">Cyprideis torosa</name>
    <dbReference type="NCBI Taxonomy" id="163714"/>
    <lineage>
        <taxon>Eukaryota</taxon>
        <taxon>Metazoa</taxon>
        <taxon>Ecdysozoa</taxon>
        <taxon>Arthropoda</taxon>
        <taxon>Crustacea</taxon>
        <taxon>Oligostraca</taxon>
        <taxon>Ostracoda</taxon>
        <taxon>Podocopa</taxon>
        <taxon>Podocopida</taxon>
        <taxon>Cytherocopina</taxon>
        <taxon>Cytheroidea</taxon>
        <taxon>Cytherideidae</taxon>
        <taxon>Cyprideis</taxon>
    </lineage>
</organism>
<gene>
    <name evidence="3" type="ORF">CTOB1V02_LOCUS7317</name>
</gene>
<dbReference type="GO" id="GO:0006508">
    <property type="term" value="P:proteolysis"/>
    <property type="evidence" value="ECO:0007669"/>
    <property type="project" value="InterPro"/>
</dbReference>
<dbReference type="InterPro" id="IPR018114">
    <property type="entry name" value="TRYPSIN_HIS"/>
</dbReference>
<dbReference type="SMART" id="SM00020">
    <property type="entry name" value="Tryp_SPc"/>
    <property type="match status" value="1"/>
</dbReference>
<proteinExistence type="inferred from homology"/>
<dbReference type="PROSITE" id="PS50240">
    <property type="entry name" value="TRYPSIN_DOM"/>
    <property type="match status" value="1"/>
</dbReference>
<sequence>MAVFDFKCIVSTAAQVKACVSSPGKGNWILEQMSKTSNCAMLIRDSPTLLEIKTPPQGSGRELAHLGMKIVGGEDADEAFLSSPNYRPVIASLPSPNYRPVIASLPSPNYRPVIASLPSPNYRTIILPSTFLTAAHCIKHPLLIDGVAKVKAGEYNLECSSGDEVARTVCGHKVYPEFEIRKSIHDIALLFLDEPLPFGYGKVTVTVNFISDDNCQRRYFLELILESHICAGSLGKDACQVCMGNNSRMMEKTVIAEDPCYWLMTPPRSTVVGITSYGYGCANPNYPGIYTEVWYYMDWISKHMRY</sequence>
<protein>
    <submittedName>
        <fullName evidence="3">Uncharacterized protein</fullName>
    </submittedName>
</protein>
<dbReference type="InterPro" id="IPR043504">
    <property type="entry name" value="Peptidase_S1_PA_chymotrypsin"/>
</dbReference>
<reference evidence="3" key="1">
    <citation type="submission" date="2020-11" db="EMBL/GenBank/DDBJ databases">
        <authorList>
            <person name="Tran Van P."/>
        </authorList>
    </citation>
    <scope>NUCLEOTIDE SEQUENCE</scope>
</reference>
<evidence type="ECO:0000256" key="1">
    <source>
        <dbReference type="ARBA" id="ARBA00023157"/>
    </source>
</evidence>
<evidence type="ECO:0000313" key="3">
    <source>
        <dbReference type="EMBL" id="CAD7229447.1"/>
    </source>
</evidence>
<dbReference type="SUPFAM" id="SSF50494">
    <property type="entry name" value="Trypsin-like serine proteases"/>
    <property type="match status" value="1"/>
</dbReference>
<dbReference type="InterPro" id="IPR051487">
    <property type="entry name" value="Ser/Thr_Proteases_Immune/Dev"/>
</dbReference>
<accession>A0A7R8WD36</accession>
<dbReference type="EMBL" id="OB662071">
    <property type="protein sequence ID" value="CAD7229447.1"/>
    <property type="molecule type" value="Genomic_DNA"/>
</dbReference>
<dbReference type="GO" id="GO:0004252">
    <property type="term" value="F:serine-type endopeptidase activity"/>
    <property type="evidence" value="ECO:0007669"/>
    <property type="project" value="InterPro"/>
</dbReference>
<name>A0A7R8WD36_9CRUS</name>
<dbReference type="PANTHER" id="PTHR24256">
    <property type="entry name" value="TRYPTASE-RELATED"/>
    <property type="match status" value="1"/>
</dbReference>
<comment type="similarity">
    <text evidence="2">Belongs to the peptidase S1 family. CLIP subfamily.</text>
</comment>
<dbReference type="Pfam" id="PF00089">
    <property type="entry name" value="Trypsin"/>
    <property type="match status" value="2"/>
</dbReference>
<dbReference type="AlphaFoldDB" id="A0A7R8WD36"/>
<dbReference type="Gene3D" id="2.40.10.10">
    <property type="entry name" value="Trypsin-like serine proteases"/>
    <property type="match status" value="2"/>
</dbReference>
<dbReference type="InterPro" id="IPR009003">
    <property type="entry name" value="Peptidase_S1_PA"/>
</dbReference>
<evidence type="ECO:0000256" key="2">
    <source>
        <dbReference type="ARBA" id="ARBA00024195"/>
    </source>
</evidence>
<keyword evidence="1" id="KW-1015">Disulfide bond</keyword>
<dbReference type="OrthoDB" id="6380398at2759"/>
<dbReference type="InterPro" id="IPR001254">
    <property type="entry name" value="Trypsin_dom"/>
</dbReference>